<dbReference type="GO" id="GO:0006406">
    <property type="term" value="P:mRNA export from nucleus"/>
    <property type="evidence" value="ECO:0007669"/>
    <property type="project" value="TreeGrafter"/>
</dbReference>
<evidence type="ECO:0000256" key="3">
    <source>
        <dbReference type="ARBA" id="ARBA00022816"/>
    </source>
</evidence>
<keyword evidence="6" id="KW-0906">Nuclear pore complex</keyword>
<reference evidence="10" key="1">
    <citation type="submission" date="2016-06" db="EMBL/GenBank/DDBJ databases">
        <title>Draft Genome sequence of the fungus Inonotus baumii.</title>
        <authorList>
            <person name="Zhu H."/>
            <person name="Lin W."/>
        </authorList>
    </citation>
    <scope>NUCLEOTIDE SEQUENCE</scope>
    <source>
        <strain evidence="10">821</strain>
    </source>
</reference>
<dbReference type="PANTHER" id="PTHR13003:SF2">
    <property type="entry name" value="NUCLEAR PORE COMPLEX PROTEIN NUP107"/>
    <property type="match status" value="1"/>
</dbReference>
<keyword evidence="7" id="KW-0539">Nucleus</keyword>
<evidence type="ECO:0000313" key="10">
    <source>
        <dbReference type="EMBL" id="OCB89850.1"/>
    </source>
</evidence>
<dbReference type="GO" id="GO:0006606">
    <property type="term" value="P:protein import into nucleus"/>
    <property type="evidence" value="ECO:0007669"/>
    <property type="project" value="TreeGrafter"/>
</dbReference>
<evidence type="ECO:0008006" key="12">
    <source>
        <dbReference type="Google" id="ProtNLM"/>
    </source>
</evidence>
<evidence type="ECO:0000256" key="6">
    <source>
        <dbReference type="ARBA" id="ARBA00023132"/>
    </source>
</evidence>
<evidence type="ECO:0000256" key="4">
    <source>
        <dbReference type="ARBA" id="ARBA00022927"/>
    </source>
</evidence>
<evidence type="ECO:0000256" key="7">
    <source>
        <dbReference type="ARBA" id="ARBA00023242"/>
    </source>
</evidence>
<evidence type="ECO:0000256" key="9">
    <source>
        <dbReference type="SAM" id="Phobius"/>
    </source>
</evidence>
<evidence type="ECO:0000256" key="5">
    <source>
        <dbReference type="ARBA" id="ARBA00023010"/>
    </source>
</evidence>
<comment type="subcellular location">
    <subcellularLocation>
        <location evidence="1">Nucleus</location>
        <location evidence="1">Nuclear pore complex</location>
    </subcellularLocation>
</comment>
<evidence type="ECO:0000313" key="11">
    <source>
        <dbReference type="Proteomes" id="UP000757232"/>
    </source>
</evidence>
<keyword evidence="5" id="KW-0811">Translocation</keyword>
<feature type="region of interest" description="Disordered" evidence="8">
    <location>
        <begin position="1204"/>
        <end position="1225"/>
    </location>
</feature>
<keyword evidence="9" id="KW-0812">Transmembrane</keyword>
<feature type="region of interest" description="Disordered" evidence="8">
    <location>
        <begin position="1325"/>
        <end position="1351"/>
    </location>
</feature>
<keyword evidence="9" id="KW-1133">Transmembrane helix</keyword>
<accession>A0A9Q5N7H4</accession>
<dbReference type="Gene3D" id="1.10.3450.20">
    <property type="match status" value="1"/>
</dbReference>
<keyword evidence="3" id="KW-0509">mRNA transport</keyword>
<keyword evidence="4" id="KW-0653">Protein transport</keyword>
<keyword evidence="11" id="KW-1185">Reference proteome</keyword>
<feature type="compositionally biased region" description="Basic and acidic residues" evidence="8">
    <location>
        <begin position="419"/>
        <end position="433"/>
    </location>
</feature>
<dbReference type="GO" id="GO:0000973">
    <property type="term" value="P:post-transcriptional tethering of RNA polymerase II gene DNA at nuclear periphery"/>
    <property type="evidence" value="ECO:0007669"/>
    <property type="project" value="TreeGrafter"/>
</dbReference>
<evidence type="ECO:0000256" key="2">
    <source>
        <dbReference type="ARBA" id="ARBA00022448"/>
    </source>
</evidence>
<feature type="transmembrane region" description="Helical" evidence="9">
    <location>
        <begin position="1064"/>
        <end position="1085"/>
    </location>
</feature>
<gene>
    <name evidence="10" type="ORF">A7U60_g2961</name>
</gene>
<organism evidence="10 11">
    <name type="scientific">Sanghuangporus baumii</name>
    <name type="common">Phellinus baumii</name>
    <dbReference type="NCBI Taxonomy" id="108892"/>
    <lineage>
        <taxon>Eukaryota</taxon>
        <taxon>Fungi</taxon>
        <taxon>Dikarya</taxon>
        <taxon>Basidiomycota</taxon>
        <taxon>Agaricomycotina</taxon>
        <taxon>Agaricomycetes</taxon>
        <taxon>Hymenochaetales</taxon>
        <taxon>Hymenochaetaceae</taxon>
        <taxon>Sanghuangporus</taxon>
    </lineage>
</organism>
<dbReference type="OrthoDB" id="3098at2759"/>
<keyword evidence="9" id="KW-0472">Membrane</keyword>
<dbReference type="PANTHER" id="PTHR13003">
    <property type="entry name" value="NUP107-RELATED"/>
    <property type="match status" value="1"/>
</dbReference>
<keyword evidence="2" id="KW-0813">Transport</keyword>
<dbReference type="InterPro" id="IPR007252">
    <property type="entry name" value="Nup84/Nup107"/>
</dbReference>
<dbReference type="GO" id="GO:0017056">
    <property type="term" value="F:structural constituent of nuclear pore"/>
    <property type="evidence" value="ECO:0007669"/>
    <property type="project" value="InterPro"/>
</dbReference>
<dbReference type="Proteomes" id="UP000757232">
    <property type="component" value="Unassembled WGS sequence"/>
</dbReference>
<dbReference type="Pfam" id="PF04121">
    <property type="entry name" value="Nup84_Nup100"/>
    <property type="match status" value="1"/>
</dbReference>
<comment type="caution">
    <text evidence="10">The sequence shown here is derived from an EMBL/GenBank/DDBJ whole genome shotgun (WGS) entry which is preliminary data.</text>
</comment>
<feature type="compositionally biased region" description="Polar residues" evidence="8">
    <location>
        <begin position="1328"/>
        <end position="1340"/>
    </location>
</feature>
<dbReference type="GO" id="GO:0031080">
    <property type="term" value="C:nuclear pore outer ring"/>
    <property type="evidence" value="ECO:0007669"/>
    <property type="project" value="TreeGrafter"/>
</dbReference>
<proteinExistence type="predicted"/>
<feature type="region of interest" description="Disordered" evidence="8">
    <location>
        <begin position="1471"/>
        <end position="1490"/>
    </location>
</feature>
<evidence type="ECO:0000256" key="1">
    <source>
        <dbReference type="ARBA" id="ARBA00004567"/>
    </source>
</evidence>
<evidence type="ECO:0000256" key="8">
    <source>
        <dbReference type="SAM" id="MobiDB-lite"/>
    </source>
</evidence>
<protein>
    <recommendedName>
        <fullName evidence="12">Nuclear pore complex protein</fullName>
    </recommendedName>
</protein>
<dbReference type="Gene3D" id="1.20.190.50">
    <property type="match status" value="1"/>
</dbReference>
<dbReference type="EMBL" id="LNZH02000147">
    <property type="protein sequence ID" value="OCB89850.1"/>
    <property type="molecule type" value="Genomic_DNA"/>
</dbReference>
<name>A0A9Q5N7H4_SANBA</name>
<feature type="region of interest" description="Disordered" evidence="8">
    <location>
        <begin position="411"/>
        <end position="433"/>
    </location>
</feature>
<sequence length="1490" mass="164202">MWLEVFRTWARFSHGYGTKSVLNKVKSTTVHNDSFPSFSFSLFSGRHNLGLKTIAMSSAAFYAQAAEVLAGCLSNRDDLDAVLDRDKGFAPRLSKMCQKRLHELKEATEGQVVIPATNEEITMLKLESNTWDLVQLLMSVRKTEPAPFPSAKELLRKNPYLPTRTLAQSILRDSPLLNELVIVREWLHDSAPVPIPPENATGYWKFTRLRLQQAERTGDRRDVEKLVTELDPDALNRENDGKVLFADDANYEKALAQALYGYVRAGKIDEAVDLCRRAKRPWRAGCIRGSLLFDWKALTVQTQTNENGDTEFAEGWSGNKRRKLWKQTCTRAALNPLLSEPDRALHAALAPSAATSVVLKGVCRTWHDHLWAQVSVVCEGRTSDALHRIGEGYWEGGLEAIERIAAEEASAATFTPAREQQEKRAEEREEREWEREAVGALESLTHVGVAEGPPSTDPFHVSQLHIILNRTDKLLDEFAVGLQSGEFNPTQPNFPSLTRFFAHLCLFLRLIDMPIPADATQTILEVYLQVLERAGQREHIALYASALGDNAVERYALFLTSLDLSVDIDERRQALLRAQRNTLDMIRVAQVTAEKTLEKAFEMLPRMKVTLPPVVTKDTLSDTEWFLIRSIEWTTFYEQTYPDALEQANAIIRYFLGCGRIDGARTLLRMLPSQLKLLPAEGARSRSQSTEYMHYLQFFGIWELFDRVAEAHTVERSLTTKGAKEKWLDAYSKLLDDVRERIIEMLTTEWLVNEEEVARSQTRDQRKLVMVRIRRIYIPELVVRLHDLLVGSGDRIPRLANIVADSRYGLYEDFISDGVPRMEDYLRSIRQAILLPVPVPVPRLSSARHLISPIASFTTSSVLSFSHPGPLGRHTPFLQLFFYDDDNNNIKAMAIGAFRIGHAGAAKNTHRMMAVKRASCSTGFITAPSAGQVVDVGDDVMFAWDSSCLNITGADIYLYAPYQATTLVQMFQNVDFTKGSYNATLKPKWWNSTSSVDMQLTIVQTGTSEIFASLPPGPIWTAKYDSSAENTDDSAIGTTSSGDTNVTQVNNLATDKGGISKGGIAAAVIFPLLAVALALFAYIKITRKREEKRRKRWSEMVDKRMSVISGDWRSLSVKGAEAAIRASMADPNRASIWSGAGNAGVGIPRPSSTYAAEVASSDGQPEMGQIRRTGVGLRGPVASSVGGAGRVSRVSFAADTRFSRTSTGDGLGSRGRPSVDSRRAGVPSRAFHSAYIPPVSIPSRLSEYVPDAETNNSFDADDNNAIMLSPTQRSGPLDLSADEIRARMNGDDENESRPSLDAVLPALSLMRTGNDAQADLLFSRSKHQQSQPMRVETSVSMPAAPPPAATAKSPIMEAMPMTPLSASAAMSPDEMLRAYAERRRTGGSGMTSPPGTPAPTISFPMPVLSAAAVTVPPPAGPAMRTLYSPPPSSMTFGAPGTAMGLDNAATRLRSDSSSTDTNPFRKSMAVTCSSMDTQNADEDAHIGSAH</sequence>
<feature type="region of interest" description="Disordered" evidence="8">
    <location>
        <begin position="1255"/>
        <end position="1277"/>
    </location>
</feature>